<dbReference type="Proteomes" id="UP000193642">
    <property type="component" value="Unassembled WGS sequence"/>
</dbReference>
<organism evidence="2 3">
    <name type="scientific">Rhizoclosmatium globosum</name>
    <dbReference type="NCBI Taxonomy" id="329046"/>
    <lineage>
        <taxon>Eukaryota</taxon>
        <taxon>Fungi</taxon>
        <taxon>Fungi incertae sedis</taxon>
        <taxon>Chytridiomycota</taxon>
        <taxon>Chytridiomycota incertae sedis</taxon>
        <taxon>Chytridiomycetes</taxon>
        <taxon>Chytridiales</taxon>
        <taxon>Chytriomycetaceae</taxon>
        <taxon>Rhizoclosmatium</taxon>
    </lineage>
</organism>
<sequence length="262" mass="28448">MTVASDEDSSGECALILGDWLAEDSPSKAKDAWIVGADASNINSCAKMVQERVDDGSVITLSRSVAQLDNPQADSTDQILKPNVSSKTQELNTPDDVNSWTPAHLVSQYLSHSTTAASQNSTSSLLSLAKTHASGAPALPSPPSHSTTPPEILLSQDTATSISHYILANTPSSLLQAARLLFPTNPVRAIWLFHQAAESNTIPIYMPLEIDSRCSWEEEVKPVTRELAFECYEKRLRARVIYQKGLALDPMDGELMARLGMR</sequence>
<keyword evidence="3" id="KW-1185">Reference proteome</keyword>
<dbReference type="EMBL" id="MCGO01000095">
    <property type="protein sequence ID" value="ORY28386.1"/>
    <property type="molecule type" value="Genomic_DNA"/>
</dbReference>
<evidence type="ECO:0000313" key="2">
    <source>
        <dbReference type="EMBL" id="ORY28386.1"/>
    </source>
</evidence>
<reference evidence="2 3" key="1">
    <citation type="submission" date="2016-07" db="EMBL/GenBank/DDBJ databases">
        <title>Pervasive Adenine N6-methylation of Active Genes in Fungi.</title>
        <authorList>
            <consortium name="DOE Joint Genome Institute"/>
            <person name="Mondo S.J."/>
            <person name="Dannebaum R.O."/>
            <person name="Kuo R.C."/>
            <person name="Labutti K."/>
            <person name="Haridas S."/>
            <person name="Kuo A."/>
            <person name="Salamov A."/>
            <person name="Ahrendt S.R."/>
            <person name="Lipzen A."/>
            <person name="Sullivan W."/>
            <person name="Andreopoulos W.B."/>
            <person name="Clum A."/>
            <person name="Lindquist E."/>
            <person name="Daum C."/>
            <person name="Ramamoorthy G.K."/>
            <person name="Gryganskyi A."/>
            <person name="Culley D."/>
            <person name="Magnuson J.K."/>
            <person name="James T.Y."/>
            <person name="O'Malley M.A."/>
            <person name="Stajich J.E."/>
            <person name="Spatafora J.W."/>
            <person name="Visel A."/>
            <person name="Grigoriev I.V."/>
        </authorList>
    </citation>
    <scope>NUCLEOTIDE SEQUENCE [LARGE SCALE GENOMIC DNA]</scope>
    <source>
        <strain evidence="2 3">JEL800</strain>
    </source>
</reference>
<proteinExistence type="predicted"/>
<name>A0A1Y2B0X2_9FUNG</name>
<evidence type="ECO:0000313" key="3">
    <source>
        <dbReference type="Proteomes" id="UP000193642"/>
    </source>
</evidence>
<dbReference type="AlphaFoldDB" id="A0A1Y2B0X2"/>
<gene>
    <name evidence="2" type="ORF">BCR33DRAFT_725088</name>
</gene>
<accession>A0A1Y2B0X2</accession>
<protein>
    <submittedName>
        <fullName evidence="2">Uncharacterized protein</fullName>
    </submittedName>
</protein>
<evidence type="ECO:0000256" key="1">
    <source>
        <dbReference type="SAM" id="MobiDB-lite"/>
    </source>
</evidence>
<feature type="region of interest" description="Disordered" evidence="1">
    <location>
        <begin position="131"/>
        <end position="151"/>
    </location>
</feature>
<comment type="caution">
    <text evidence="2">The sequence shown here is derived from an EMBL/GenBank/DDBJ whole genome shotgun (WGS) entry which is preliminary data.</text>
</comment>
<feature type="compositionally biased region" description="Low complexity" evidence="1">
    <location>
        <begin position="131"/>
        <end position="150"/>
    </location>
</feature>